<evidence type="ECO:0000256" key="5">
    <source>
        <dbReference type="ARBA" id="ARBA00022692"/>
    </source>
</evidence>
<keyword evidence="6" id="KW-1133">Transmembrane helix</keyword>
<dbReference type="PROSITE" id="PS50198">
    <property type="entry name" value="PPIC_PPIASE_2"/>
    <property type="match status" value="1"/>
</dbReference>
<dbReference type="Proteomes" id="UP000248014">
    <property type="component" value="Unassembled WGS sequence"/>
</dbReference>
<evidence type="ECO:0000256" key="13">
    <source>
        <dbReference type="ARBA" id="ARBA00042775"/>
    </source>
</evidence>
<dbReference type="SUPFAM" id="SSF54534">
    <property type="entry name" value="FKBP-like"/>
    <property type="match status" value="1"/>
</dbReference>
<keyword evidence="8" id="KW-0143">Chaperone</keyword>
<evidence type="ECO:0000256" key="15">
    <source>
        <dbReference type="SAM" id="SignalP"/>
    </source>
</evidence>
<dbReference type="InterPro" id="IPR027304">
    <property type="entry name" value="Trigger_fact/SurA_dom_sf"/>
</dbReference>
<evidence type="ECO:0000256" key="6">
    <source>
        <dbReference type="ARBA" id="ARBA00022989"/>
    </source>
</evidence>
<evidence type="ECO:0000313" key="17">
    <source>
        <dbReference type="EMBL" id="PXW68120.1"/>
    </source>
</evidence>
<evidence type="ECO:0000256" key="2">
    <source>
        <dbReference type="ARBA" id="ARBA00018370"/>
    </source>
</evidence>
<dbReference type="EMBL" id="QJJM01000021">
    <property type="protein sequence ID" value="PXW68120.1"/>
    <property type="molecule type" value="Genomic_DNA"/>
</dbReference>
<evidence type="ECO:0000256" key="8">
    <source>
        <dbReference type="ARBA" id="ARBA00023186"/>
    </source>
</evidence>
<evidence type="ECO:0000256" key="10">
    <source>
        <dbReference type="ARBA" id="ARBA00031484"/>
    </source>
</evidence>
<keyword evidence="5" id="KW-0812">Transmembrane</keyword>
<name>A0A2V3UQ10_9SPHN</name>
<evidence type="ECO:0000313" key="18">
    <source>
        <dbReference type="Proteomes" id="UP000248014"/>
    </source>
</evidence>
<keyword evidence="18" id="KW-1185">Reference proteome</keyword>
<evidence type="ECO:0000259" key="16">
    <source>
        <dbReference type="PROSITE" id="PS50198"/>
    </source>
</evidence>
<evidence type="ECO:0000256" key="12">
    <source>
        <dbReference type="ARBA" id="ARBA00040743"/>
    </source>
</evidence>
<feature type="chain" id="PRO_5016092128" description="Parvulin-like PPIase" evidence="15">
    <location>
        <begin position="31"/>
        <end position="647"/>
    </location>
</feature>
<dbReference type="SUPFAM" id="SSF109998">
    <property type="entry name" value="Triger factor/SurA peptide-binding domain-like"/>
    <property type="match status" value="1"/>
</dbReference>
<evidence type="ECO:0000256" key="4">
    <source>
        <dbReference type="ARBA" id="ARBA00022519"/>
    </source>
</evidence>
<accession>A0A2V3UQ10</accession>
<dbReference type="OrthoDB" id="9768393at2"/>
<comment type="similarity">
    <text evidence="11">Belongs to the PpiD chaperone family.</text>
</comment>
<dbReference type="Gene3D" id="3.10.50.40">
    <property type="match status" value="1"/>
</dbReference>
<feature type="domain" description="PpiC" evidence="16">
    <location>
        <begin position="271"/>
        <end position="359"/>
    </location>
</feature>
<dbReference type="Pfam" id="PF13145">
    <property type="entry name" value="Rotamase_2"/>
    <property type="match status" value="1"/>
</dbReference>
<dbReference type="InterPro" id="IPR052029">
    <property type="entry name" value="PpiD_chaperone"/>
</dbReference>
<reference evidence="17 18" key="1">
    <citation type="submission" date="2018-05" db="EMBL/GenBank/DDBJ databases">
        <title>Genomic Encyclopedia of Type Strains, Phase IV (KMG-IV): sequencing the most valuable type-strain genomes for metagenomic binning, comparative biology and taxonomic classification.</title>
        <authorList>
            <person name="Goeker M."/>
        </authorList>
    </citation>
    <scope>NUCLEOTIDE SEQUENCE [LARGE SCALE GENOMIC DNA]</scope>
    <source>
        <strain evidence="17 18">DSM 3183</strain>
    </source>
</reference>
<sequence length="647" mass="68993">MITFFRSFFNSKIGVALSLIFVALIAVAFAASDVTGGASFGGVGSESVAQIGGEDIGTGEFSTTASNAFDQIRRQNPQLDMAAFDAQGGIDDVLEQMIGSYATATFAESIGLGASKRLVDSEIAGIQAFKGADGRFDETLFRNALAQQGLTEARVREDIRRGLLTDQLIIPATFGAKLSQQLALPYASLILEGREGQIAFVPSAAFAPKGNPTDAQLQKFFADNGARYRIPERRVLRFATFVTDRFRDQVKVSDAEIAALYKKRSAEFAATEKRDVEQLIVPTEAAAKAIAAKINGGASMAAAAKEAGLEPVDLGLQSRQDLAKSASVAVANAVFATAAGKVATPARSPLGWHVVRVDSVSSIAGRSLDQVRNVLENEIAQEKLRQTVSDFTADLEDRIADGASLADIAKDEKLELQVSPELLANGQAPGKPDFAPIGAYQAMLPIAFGLEEDSGPQLVEVQQGKEFAVFEVQEIKRAAPPPLASIRERVATDWALAQGLASARKLADGIAKSSRTPAALEKAVSGASVPLPGIEQIRTSRQTIMQQQGRVPPPVALLFSMAEGTTKVLEGPNRTGWFVVHLTKINRGDASKVPELMVATRQQLGQVTADEYGQQLMAAMKAEVKVQRNAAALQRVKDQLTGRNREN</sequence>
<comment type="subcellular location">
    <subcellularLocation>
        <location evidence="1">Cell inner membrane</location>
        <topology evidence="1">Single-pass type II membrane protein</topology>
        <orientation evidence="1">Periplasmic side</orientation>
    </subcellularLocation>
</comment>
<dbReference type="PANTHER" id="PTHR47529">
    <property type="entry name" value="PEPTIDYL-PROLYL CIS-TRANS ISOMERASE D"/>
    <property type="match status" value="1"/>
</dbReference>
<evidence type="ECO:0000256" key="9">
    <source>
        <dbReference type="ARBA" id="ARBA00030642"/>
    </source>
</evidence>
<evidence type="ECO:0000256" key="7">
    <source>
        <dbReference type="ARBA" id="ARBA00023136"/>
    </source>
</evidence>
<dbReference type="GO" id="GO:0005886">
    <property type="term" value="C:plasma membrane"/>
    <property type="evidence" value="ECO:0007669"/>
    <property type="project" value="UniProtKB-SubCell"/>
</dbReference>
<keyword evidence="15" id="KW-0732">Signal</keyword>
<dbReference type="Gene3D" id="1.10.4030.10">
    <property type="entry name" value="Porin chaperone SurA, peptide-binding domain"/>
    <property type="match status" value="1"/>
</dbReference>
<dbReference type="PANTHER" id="PTHR47529:SF1">
    <property type="entry name" value="PERIPLASMIC CHAPERONE PPID"/>
    <property type="match status" value="1"/>
</dbReference>
<dbReference type="InterPro" id="IPR046357">
    <property type="entry name" value="PPIase_dom_sf"/>
</dbReference>
<dbReference type="GO" id="GO:0003755">
    <property type="term" value="F:peptidyl-prolyl cis-trans isomerase activity"/>
    <property type="evidence" value="ECO:0007669"/>
    <property type="project" value="UniProtKB-KW"/>
</dbReference>
<keyword evidence="3" id="KW-1003">Cell membrane</keyword>
<keyword evidence="4" id="KW-0997">Cell inner membrane</keyword>
<evidence type="ECO:0000256" key="3">
    <source>
        <dbReference type="ARBA" id="ARBA00022475"/>
    </source>
</evidence>
<dbReference type="Pfam" id="PF13624">
    <property type="entry name" value="SurA_N_3"/>
    <property type="match status" value="1"/>
</dbReference>
<evidence type="ECO:0000256" key="11">
    <source>
        <dbReference type="ARBA" id="ARBA00038408"/>
    </source>
</evidence>
<dbReference type="AlphaFoldDB" id="A0A2V3UQ10"/>
<evidence type="ECO:0000256" key="14">
    <source>
        <dbReference type="PROSITE-ProRule" id="PRU00278"/>
    </source>
</evidence>
<dbReference type="InterPro" id="IPR000297">
    <property type="entry name" value="PPIase_PpiC"/>
</dbReference>
<dbReference type="RefSeq" id="WP_110300321.1">
    <property type="nucleotide sequence ID" value="NZ_QJJM01000021.1"/>
</dbReference>
<proteinExistence type="inferred from homology"/>
<keyword evidence="7" id="KW-0472">Membrane</keyword>
<protein>
    <recommendedName>
        <fullName evidence="2">Parvulin-like PPIase</fullName>
    </recommendedName>
    <alternativeName>
        <fullName evidence="9">Peptidyl-prolyl cis-trans isomerase plp</fullName>
    </alternativeName>
    <alternativeName>
        <fullName evidence="12">Periplasmic chaperone PpiD</fullName>
    </alternativeName>
    <alternativeName>
        <fullName evidence="13">Periplasmic folding chaperone</fullName>
    </alternativeName>
    <alternativeName>
        <fullName evidence="10">Rotamase plp</fullName>
    </alternativeName>
</protein>
<gene>
    <name evidence="17" type="ORF">C7451_12113</name>
</gene>
<organism evidence="17 18">
    <name type="scientific">Blastomonas natatoria</name>
    <dbReference type="NCBI Taxonomy" id="34015"/>
    <lineage>
        <taxon>Bacteria</taxon>
        <taxon>Pseudomonadati</taxon>
        <taxon>Pseudomonadota</taxon>
        <taxon>Alphaproteobacteria</taxon>
        <taxon>Sphingomonadales</taxon>
        <taxon>Sphingomonadaceae</taxon>
        <taxon>Blastomonas</taxon>
    </lineage>
</organism>
<evidence type="ECO:0000256" key="1">
    <source>
        <dbReference type="ARBA" id="ARBA00004382"/>
    </source>
</evidence>
<comment type="caution">
    <text evidence="17">The sequence shown here is derived from an EMBL/GenBank/DDBJ whole genome shotgun (WGS) entry which is preliminary data.</text>
</comment>
<feature type="signal peptide" evidence="15">
    <location>
        <begin position="1"/>
        <end position="30"/>
    </location>
</feature>
<keyword evidence="14 17" id="KW-0413">Isomerase</keyword>
<keyword evidence="14" id="KW-0697">Rotamase</keyword>